<evidence type="ECO:0000313" key="1">
    <source>
        <dbReference type="EMBL" id="GMJ02445.1"/>
    </source>
</evidence>
<evidence type="ECO:0000313" key="2">
    <source>
        <dbReference type="Proteomes" id="UP001165190"/>
    </source>
</evidence>
<dbReference type="PANTHER" id="PTHR37701">
    <property type="entry name" value="METHYL-CPG-BINDING DOMAIN-CONTAINING PROTEIN 8"/>
    <property type="match status" value="1"/>
</dbReference>
<proteinExistence type="predicted"/>
<comment type="caution">
    <text evidence="1">The sequence shown here is derived from an EMBL/GenBank/DDBJ whole genome shotgun (WGS) entry which is preliminary data.</text>
</comment>
<dbReference type="AlphaFoldDB" id="A0A9W7IUV2"/>
<dbReference type="EMBL" id="BSYR01000036">
    <property type="protein sequence ID" value="GMJ02445.1"/>
    <property type="molecule type" value="Genomic_DNA"/>
</dbReference>
<protein>
    <submittedName>
        <fullName evidence="1">Uncharacterized protein</fullName>
    </submittedName>
</protein>
<keyword evidence="2" id="KW-1185">Reference proteome</keyword>
<dbReference type="PANTHER" id="PTHR37701:SF13">
    <property type="entry name" value="C2H2-TYPE DOMAIN-CONTAINING PROTEIN"/>
    <property type="match status" value="1"/>
</dbReference>
<dbReference type="Proteomes" id="UP001165190">
    <property type="component" value="Unassembled WGS sequence"/>
</dbReference>
<dbReference type="OrthoDB" id="1675150at2759"/>
<gene>
    <name evidence="1" type="ORF">HRI_003913700</name>
</gene>
<dbReference type="InterPro" id="IPR037472">
    <property type="entry name" value="MBD8"/>
</dbReference>
<sequence>MVHACTTHNGSRLQGFENARNNEIMTGYSNHARPTEDFMTGLTWKSNEGNVLLSGLTDTSSQLLPSSGYYSTFDWMSHEGESKMFDIGGKCNSVSGFEGLQSDII</sequence>
<reference evidence="1" key="1">
    <citation type="submission" date="2023-05" db="EMBL/GenBank/DDBJ databases">
        <title>Genome and transcriptome analyses reveal genes involved in the formation of fine ridges on petal epidermal cells in Hibiscus trionum.</title>
        <authorList>
            <person name="Koshimizu S."/>
            <person name="Masuda S."/>
            <person name="Ishii T."/>
            <person name="Shirasu K."/>
            <person name="Hoshino A."/>
            <person name="Arita M."/>
        </authorList>
    </citation>
    <scope>NUCLEOTIDE SEQUENCE</scope>
    <source>
        <strain evidence="1">Hamamatsu line</strain>
    </source>
</reference>
<organism evidence="1 2">
    <name type="scientific">Hibiscus trionum</name>
    <name type="common">Flower of an hour</name>
    <dbReference type="NCBI Taxonomy" id="183268"/>
    <lineage>
        <taxon>Eukaryota</taxon>
        <taxon>Viridiplantae</taxon>
        <taxon>Streptophyta</taxon>
        <taxon>Embryophyta</taxon>
        <taxon>Tracheophyta</taxon>
        <taxon>Spermatophyta</taxon>
        <taxon>Magnoliopsida</taxon>
        <taxon>eudicotyledons</taxon>
        <taxon>Gunneridae</taxon>
        <taxon>Pentapetalae</taxon>
        <taxon>rosids</taxon>
        <taxon>malvids</taxon>
        <taxon>Malvales</taxon>
        <taxon>Malvaceae</taxon>
        <taxon>Malvoideae</taxon>
        <taxon>Hibiscus</taxon>
    </lineage>
</organism>
<name>A0A9W7IUV2_HIBTR</name>
<accession>A0A9W7IUV2</accession>